<proteinExistence type="predicted"/>
<comment type="caution">
    <text evidence="2">The sequence shown here is derived from an EMBL/GenBank/DDBJ whole genome shotgun (WGS) entry which is preliminary data.</text>
</comment>
<evidence type="ECO:0000313" key="2">
    <source>
        <dbReference type="EMBL" id="PJC52871.1"/>
    </source>
</evidence>
<feature type="transmembrane region" description="Helical" evidence="1">
    <location>
        <begin position="18"/>
        <end position="39"/>
    </location>
</feature>
<keyword evidence="1" id="KW-1133">Transmembrane helix</keyword>
<dbReference type="AlphaFoldDB" id="A0A2M8FAY0"/>
<name>A0A2M8FAY0_9BACT</name>
<gene>
    <name evidence="2" type="ORF">CO030_00585</name>
</gene>
<feature type="transmembrane region" description="Helical" evidence="1">
    <location>
        <begin position="59"/>
        <end position="77"/>
    </location>
</feature>
<keyword evidence="1" id="KW-0812">Transmembrane</keyword>
<dbReference type="Proteomes" id="UP000231456">
    <property type="component" value="Unassembled WGS sequence"/>
</dbReference>
<evidence type="ECO:0000313" key="3">
    <source>
        <dbReference type="Proteomes" id="UP000231456"/>
    </source>
</evidence>
<evidence type="ECO:0000256" key="1">
    <source>
        <dbReference type="SAM" id="Phobius"/>
    </source>
</evidence>
<protein>
    <submittedName>
        <fullName evidence="2">Uncharacterized protein</fullName>
    </submittedName>
</protein>
<accession>A0A2M8FAY0</accession>
<organism evidence="2 3">
    <name type="scientific">Candidatus Magasanikbacteria bacterium CG_4_9_14_0_2_um_filter_42_11</name>
    <dbReference type="NCBI Taxonomy" id="1974643"/>
    <lineage>
        <taxon>Bacteria</taxon>
        <taxon>Candidatus Magasanikiibacteriota</taxon>
    </lineage>
</organism>
<sequence>MYVYINYHRPEDAMKKSYWWLLLWVLFVAGDVIDIISYVANGTTPVFDSFEMAVTWKGMTWTAYIALLFFFFWKLWWRARAREEEQRCERQEQRESDPYSR</sequence>
<keyword evidence="1" id="KW-0472">Membrane</keyword>
<dbReference type="EMBL" id="PFRH01000021">
    <property type="protein sequence ID" value="PJC52871.1"/>
    <property type="molecule type" value="Genomic_DNA"/>
</dbReference>
<reference evidence="3" key="1">
    <citation type="submission" date="2017-09" db="EMBL/GenBank/DDBJ databases">
        <title>Depth-based differentiation of microbial function through sediment-hosted aquifers and enrichment of novel symbionts in the deep terrestrial subsurface.</title>
        <authorList>
            <person name="Probst A.J."/>
            <person name="Ladd B."/>
            <person name="Jarett J.K."/>
            <person name="Geller-Mcgrath D.E."/>
            <person name="Sieber C.M.K."/>
            <person name="Emerson J.B."/>
            <person name="Anantharaman K."/>
            <person name="Thomas B.C."/>
            <person name="Malmstrom R."/>
            <person name="Stieglmeier M."/>
            <person name="Klingl A."/>
            <person name="Woyke T."/>
            <person name="Ryan C.M."/>
            <person name="Banfield J.F."/>
        </authorList>
    </citation>
    <scope>NUCLEOTIDE SEQUENCE [LARGE SCALE GENOMIC DNA]</scope>
</reference>